<sequence>MDKSKKTWEIDGFLWLHCPVCGTEVMDYDICDVCRWQNTGIINIDGGPNKITLAEAKEAYARRKIVKIIEFDTVLLKNGQTATIVEKLSEDTFIADIGDSPKDWDTITITINDIEKVVYRNG</sequence>
<reference evidence="2 3" key="1">
    <citation type="submission" date="2018-11" db="EMBL/GenBank/DDBJ databases">
        <title>Species Designations Belie Phenotypic and Genotypic Heterogeneity in Oral Streptococci.</title>
        <authorList>
            <person name="Velsko I."/>
        </authorList>
    </citation>
    <scope>NUCLEOTIDE SEQUENCE [LARGE SCALE GENOMIC DNA]</scope>
    <source>
        <strain evidence="2 3">BCC17</strain>
    </source>
</reference>
<comment type="caution">
    <text evidence="2">The sequence shown here is derived from an EMBL/GenBank/DDBJ whole genome shotgun (WGS) entry which is preliminary data.</text>
</comment>
<proteinExistence type="predicted"/>
<feature type="domain" description="Cysteine-rich CPCC" evidence="1">
    <location>
        <begin position="17"/>
        <end position="62"/>
    </location>
</feature>
<dbReference type="AlphaFoldDB" id="A0A428I4A6"/>
<dbReference type="Proteomes" id="UP000277819">
    <property type="component" value="Unassembled WGS sequence"/>
</dbReference>
<gene>
    <name evidence="2" type="ORF">D8787_02970</name>
</gene>
<protein>
    <recommendedName>
        <fullName evidence="1">Cysteine-rich CPCC domain-containing protein</fullName>
    </recommendedName>
</protein>
<dbReference type="Pfam" id="PF14206">
    <property type="entry name" value="Cys_rich_CPCC"/>
    <property type="match status" value="1"/>
</dbReference>
<dbReference type="EMBL" id="RJPX01000006">
    <property type="protein sequence ID" value="RSK06837.1"/>
    <property type="molecule type" value="Genomic_DNA"/>
</dbReference>
<evidence type="ECO:0000313" key="3">
    <source>
        <dbReference type="Proteomes" id="UP000277819"/>
    </source>
</evidence>
<name>A0A428I4A6_STRMT</name>
<accession>A0A428I4A6</accession>
<evidence type="ECO:0000259" key="1">
    <source>
        <dbReference type="Pfam" id="PF14206"/>
    </source>
</evidence>
<organism evidence="2 3">
    <name type="scientific">Streptococcus mitis</name>
    <dbReference type="NCBI Taxonomy" id="28037"/>
    <lineage>
        <taxon>Bacteria</taxon>
        <taxon>Bacillati</taxon>
        <taxon>Bacillota</taxon>
        <taxon>Bacilli</taxon>
        <taxon>Lactobacillales</taxon>
        <taxon>Streptococcaceae</taxon>
        <taxon>Streptococcus</taxon>
        <taxon>Streptococcus mitis group</taxon>
    </lineage>
</organism>
<evidence type="ECO:0000313" key="2">
    <source>
        <dbReference type="EMBL" id="RSK06837.1"/>
    </source>
</evidence>
<dbReference type="InterPro" id="IPR025983">
    <property type="entry name" value="Cys_rich_CPCC"/>
</dbReference>